<proteinExistence type="predicted"/>
<dbReference type="PRINTS" id="PR00757">
    <property type="entry name" value="AMINEOXDASEF"/>
</dbReference>
<feature type="binding site" evidence="3">
    <location>
        <begin position="54"/>
        <end position="55"/>
    </location>
    <ligand>
        <name>FAD</name>
        <dbReference type="ChEBI" id="CHEBI:57692"/>
    </ligand>
</feature>
<feature type="binding site" evidence="3">
    <location>
        <position position="260"/>
    </location>
    <ligand>
        <name>FAD</name>
        <dbReference type="ChEBI" id="CHEBI:57692"/>
    </ligand>
</feature>
<dbReference type="PANTHER" id="PTHR10742:SF342">
    <property type="entry name" value="AMINE OXIDASE"/>
    <property type="match status" value="1"/>
</dbReference>
<dbReference type="EMBL" id="CP063356">
    <property type="protein sequence ID" value="QOY34934.1"/>
    <property type="molecule type" value="Genomic_DNA"/>
</dbReference>
<dbReference type="AlphaFoldDB" id="A0A1S2KX83"/>
<evidence type="ECO:0000313" key="5">
    <source>
        <dbReference type="EMBL" id="OIJ04802.1"/>
    </source>
</evidence>
<dbReference type="GO" id="GO:0001716">
    <property type="term" value="F:L-amino-acid oxidase activity"/>
    <property type="evidence" value="ECO:0007669"/>
    <property type="project" value="TreeGrafter"/>
</dbReference>
<name>A0A1S2KX83_9BACI</name>
<dbReference type="RefSeq" id="WP_071319219.1">
    <property type="nucleotide sequence ID" value="NZ_CP063356.2"/>
</dbReference>
<dbReference type="EMBL" id="LQXD01000197">
    <property type="protein sequence ID" value="OIJ04802.1"/>
    <property type="molecule type" value="Genomic_DNA"/>
</dbReference>
<evidence type="ECO:0000256" key="2">
    <source>
        <dbReference type="ARBA" id="ARBA00023002"/>
    </source>
</evidence>
<dbReference type="SUPFAM" id="SSF54373">
    <property type="entry name" value="FAD-linked reductases, C-terminal domain"/>
    <property type="match status" value="1"/>
</dbReference>
<evidence type="ECO:0000256" key="1">
    <source>
        <dbReference type="ARBA" id="ARBA00001974"/>
    </source>
</evidence>
<keyword evidence="7" id="KW-1185">Reference proteome</keyword>
<dbReference type="SUPFAM" id="SSF51905">
    <property type="entry name" value="FAD/NAD(P)-binding domain"/>
    <property type="match status" value="1"/>
</dbReference>
<dbReference type="Gene3D" id="1.10.405.10">
    <property type="entry name" value="Guanine Nucleotide Dissociation Inhibitor, domain 1"/>
    <property type="match status" value="1"/>
</dbReference>
<reference evidence="5 7" key="1">
    <citation type="submission" date="2016-10" db="EMBL/GenBank/DDBJ databases">
        <title>Draft genome sequences of four alkaliphilic bacteria belonging to the Anaerobacillus genus.</title>
        <authorList>
            <person name="Bassil N.M."/>
            <person name="Lloyd J.R."/>
        </authorList>
    </citation>
    <scope>NUCLEOTIDE SEQUENCE [LARGE SCALE GENOMIC DNA]</scope>
    <source>
        <strain evidence="5 7">NB2006</strain>
    </source>
</reference>
<keyword evidence="2" id="KW-0560">Oxidoreductase</keyword>
<reference evidence="6 7" key="2">
    <citation type="journal article" date="2017" name="Genome Announc.">
        <title>Draft Genome Sequences of Four Alkaliphilic Bacteria Belonging to the Anaerobacillus Genus.</title>
        <authorList>
            <person name="Bassil N.M."/>
            <person name="Lloyd J.R."/>
        </authorList>
    </citation>
    <scope>NUCLEOTIDE SEQUENCE [LARGE SCALE GENOMIC DNA]</scope>
    <source>
        <strain evidence="6 7">NB2006</strain>
    </source>
</reference>
<dbReference type="InterPro" id="IPR001613">
    <property type="entry name" value="Flavin_amine_oxidase"/>
</dbReference>
<dbReference type="Gene3D" id="3.90.660.10">
    <property type="match status" value="1"/>
</dbReference>
<reference evidence="6 7" key="3">
    <citation type="journal article" date="2019" name="Int. J. Syst. Evol. Microbiol.">
        <title>Anaerobacillus isosaccharinicus sp. nov., an alkaliphilic bacterium which degrades isosaccharinic acid.</title>
        <authorList>
            <person name="Bassil N.M."/>
            <person name="Lloyd J.R."/>
        </authorList>
    </citation>
    <scope>NUCLEOTIDE SEQUENCE [LARGE SCALE GENOMIC DNA]</scope>
    <source>
        <strain evidence="6 7">NB2006</strain>
    </source>
</reference>
<accession>A0A1S2KX83</accession>
<dbReference type="InterPro" id="IPR002937">
    <property type="entry name" value="Amino_oxidase"/>
</dbReference>
<dbReference type="InterPro" id="IPR050281">
    <property type="entry name" value="Flavin_monoamine_oxidase"/>
</dbReference>
<dbReference type="Pfam" id="PF01593">
    <property type="entry name" value="Amino_oxidase"/>
    <property type="match status" value="1"/>
</dbReference>
<feature type="binding site" evidence="3">
    <location>
        <begin position="79"/>
        <end position="82"/>
    </location>
    <ligand>
        <name>FAD</name>
        <dbReference type="ChEBI" id="CHEBI:57692"/>
    </ligand>
</feature>
<dbReference type="Gene3D" id="3.50.50.60">
    <property type="entry name" value="FAD/NAD(P)-binding domain"/>
    <property type="match status" value="1"/>
</dbReference>
<evidence type="ECO:0000256" key="3">
    <source>
        <dbReference type="PIRSR" id="PIRSR601613-1"/>
    </source>
</evidence>
<reference evidence="6" key="4">
    <citation type="submission" date="2020-10" db="EMBL/GenBank/DDBJ databases">
        <authorList>
            <person name="Bassil N.M."/>
            <person name="Lloyd J.R."/>
        </authorList>
    </citation>
    <scope>NUCLEOTIDE SEQUENCE</scope>
    <source>
        <strain evidence="6">NB2006</strain>
    </source>
</reference>
<organism evidence="5 7">
    <name type="scientific">Anaerobacillus isosaccharinicus</name>
    <dbReference type="NCBI Taxonomy" id="1532552"/>
    <lineage>
        <taxon>Bacteria</taxon>
        <taxon>Bacillati</taxon>
        <taxon>Bacillota</taxon>
        <taxon>Bacilli</taxon>
        <taxon>Bacillales</taxon>
        <taxon>Bacillaceae</taxon>
        <taxon>Anaerobacillus</taxon>
    </lineage>
</organism>
<dbReference type="Proteomes" id="UP000180175">
    <property type="component" value="Chromosome"/>
</dbReference>
<protein>
    <submittedName>
        <fullName evidence="6">Flavin monoamine oxidase family protein</fullName>
    </submittedName>
</protein>
<evidence type="ECO:0000259" key="4">
    <source>
        <dbReference type="Pfam" id="PF01593"/>
    </source>
</evidence>
<comment type="cofactor">
    <cofactor evidence="1">
        <name>FAD</name>
        <dbReference type="ChEBI" id="CHEBI:57692"/>
    </cofactor>
</comment>
<dbReference type="KEGG" id="aia:AWH56_019780"/>
<dbReference type="GO" id="GO:0009063">
    <property type="term" value="P:amino acid catabolic process"/>
    <property type="evidence" value="ECO:0007669"/>
    <property type="project" value="TreeGrafter"/>
</dbReference>
<sequence>MVEQLALNDMISIIQKGLGKSVIPKKVVVIGAGLAGLVTASLLKDAGHNVIVLEANHRVGGRVLTVRHPFSRGLHFEAGASRFPENHFLFWEYVKKFKLGTRPFINSTPDDLFFVNGIKTRRWLYNLNPNMLGFNLTAKEKGKTANELFDFVVNSLSPFVRRYTPIHFKDVPEMLDQYTLDTFLQFNPFGPSLSSGSIEKIKVLLGLQGFSEYSVYSIIQIFLPWFEEKPSFHEIVGGNDRLPFQFYEQLKNEVHLNRKVTRIEVRNDEVFLTSTDKLSLKESITKADFAVIAIPFSALNLIRVEPSWAFSQQKRQAIRNLRYIPATRIGMEFKSRFWEKHGIFGGQTVTDLPNRFIYYPSSGIGSIGPAILTASYTLGADTLAWDSLTDYERSNYLLRDLAYIFGKVVYQEFVSSVSISWRQNADIAGGAVPILKAGDLAQTAPFISNPEHRIHFAGDHASTYPGWIEGAIESGIRAAFEIHHLEQ</sequence>
<dbReference type="InterPro" id="IPR036188">
    <property type="entry name" value="FAD/NAD-bd_sf"/>
</dbReference>
<gene>
    <name evidence="6" type="ORF">AWH56_019780</name>
    <name evidence="5" type="ORF">AWH56_22805</name>
</gene>
<evidence type="ECO:0000313" key="7">
    <source>
        <dbReference type="Proteomes" id="UP000180175"/>
    </source>
</evidence>
<dbReference type="OrthoDB" id="25353at2"/>
<feature type="binding site" evidence="3">
    <location>
        <position position="82"/>
    </location>
    <ligand>
        <name>substrate</name>
    </ligand>
</feature>
<dbReference type="PANTHER" id="PTHR10742">
    <property type="entry name" value="FLAVIN MONOAMINE OXIDASE"/>
    <property type="match status" value="1"/>
</dbReference>
<feature type="domain" description="Amine oxidase" evidence="4">
    <location>
        <begin position="34"/>
        <end position="482"/>
    </location>
</feature>
<evidence type="ECO:0000313" key="6">
    <source>
        <dbReference type="EMBL" id="QOY34934.1"/>
    </source>
</evidence>